<dbReference type="Proteomes" id="UP000275571">
    <property type="component" value="Plasmid lp34"/>
</dbReference>
<name>A0A386PQP3_9SPIR</name>
<accession>A0A386PQP3</accession>
<protein>
    <recommendedName>
        <fullName evidence="3">Partition protein</fullName>
    </recommendedName>
</protein>
<evidence type="ECO:0008006" key="3">
    <source>
        <dbReference type="Google" id="ProtNLM"/>
    </source>
</evidence>
<dbReference type="InterPro" id="IPR004180">
    <property type="entry name" value="DUF226_BOR_spp"/>
</dbReference>
<keyword evidence="1" id="KW-0614">Plasmid</keyword>
<dbReference type="RefSeq" id="WP_120104984.1">
    <property type="nucleotide sequence ID" value="NZ_CP028890.1"/>
</dbReference>
<dbReference type="EMBL" id="CP028890">
    <property type="protein sequence ID" value="AYE37063.1"/>
    <property type="molecule type" value="Genomic_DNA"/>
</dbReference>
<evidence type="ECO:0000313" key="2">
    <source>
        <dbReference type="Proteomes" id="UP000275571"/>
    </source>
</evidence>
<proteinExistence type="predicted"/>
<organism evidence="1 2">
    <name type="scientific">Borrelia turcica IST7</name>
    <dbReference type="NCBI Taxonomy" id="1104446"/>
    <lineage>
        <taxon>Bacteria</taxon>
        <taxon>Pseudomonadati</taxon>
        <taxon>Spirochaetota</taxon>
        <taxon>Spirochaetia</taxon>
        <taxon>Spirochaetales</taxon>
        <taxon>Borreliaceae</taxon>
        <taxon>Borrelia</taxon>
    </lineage>
</organism>
<dbReference type="AlphaFoldDB" id="A0A386PQP3"/>
<evidence type="ECO:0000313" key="1">
    <source>
        <dbReference type="EMBL" id="AYE37063.1"/>
    </source>
</evidence>
<dbReference type="KEGG" id="btur:DB313_06050"/>
<keyword evidence="2" id="KW-1185">Reference proteome</keyword>
<reference evidence="1 2" key="1">
    <citation type="journal article" date="2018" name="Infect. Genet. Evol.">
        <title>Genome-wide analysis of Borrelia turcica and 'Candidatus Borrelia tachyglossi' shows relapsing fever-like genomes with unique genomic links to Lyme disease Borrelia.</title>
        <authorList>
            <person name="Gofton A.W."/>
            <person name="Margos G."/>
            <person name="Fingerle V."/>
            <person name="Hepner S."/>
            <person name="Loh S.M."/>
            <person name="Ryan U."/>
            <person name="Irwin P."/>
            <person name="Oskam C.L."/>
        </authorList>
    </citation>
    <scope>NUCLEOTIDE SEQUENCE [LARGE SCALE GENOMIC DNA]</scope>
    <source>
        <strain evidence="1 2">IST7</strain>
        <plasmid evidence="1">lp34</plasmid>
    </source>
</reference>
<dbReference type="OrthoDB" id="350501at2"/>
<dbReference type="Pfam" id="PF02890">
    <property type="entry name" value="DUF226"/>
    <property type="match status" value="1"/>
</dbReference>
<geneLocation type="plasmid" evidence="1 2">
    <name>lp34</name>
</geneLocation>
<sequence>MQCTLPLERLREKIKEIQPLKEKKKGIFIKKEFENNRTIYHTKIMHDFHAFGIDKRKHDKFFISLRGLFNQKKTEAFNLFSIKEEDKFLGIYYGYRKPITNIVVQYEENGIAKSYNFSKIYYIEFRFKKGSVFCFIRSLFYLDKKEKIGKKYCQSLLERLLGLERQIYSFYNKKLPEGGIITKWINKNLK</sequence>
<gene>
    <name evidence="1" type="ORF">DB313_06050</name>
</gene>